<dbReference type="AlphaFoldDB" id="A0A382W9C7"/>
<accession>A0A382W9C7</accession>
<sequence length="248" mass="27963">MKKIFLILFFFSIGFSATAYAETGKNLNWCKQDTKIKYPFYIHGKGKIKKHKSSKKLKDAQNKIVIIYNYGGGNAQKYHGICRKAAKNFAGLAGHKIGNLETIWWYNDEIKKAGGGGNEPFWVCNESAWMLDGKVEDQPQNVGKHYWKCINKAISEWNAEKRYQKTVEVVKNFIKAGVPPKQIFVSGVSAGGVDAIRMAANHPDLINAAIPFHPANWGYHPAGGRRTFFIDQMKNAERVDMLYINSNA</sequence>
<dbReference type="EMBL" id="UINC01157978">
    <property type="protein sequence ID" value="SVD55264.1"/>
    <property type="molecule type" value="Genomic_DNA"/>
</dbReference>
<evidence type="ECO:0000313" key="1">
    <source>
        <dbReference type="EMBL" id="SVD55264.1"/>
    </source>
</evidence>
<dbReference type="Gene3D" id="3.40.50.1820">
    <property type="entry name" value="alpha/beta hydrolase"/>
    <property type="match status" value="1"/>
</dbReference>
<feature type="non-terminal residue" evidence="1">
    <location>
        <position position="248"/>
    </location>
</feature>
<proteinExistence type="predicted"/>
<dbReference type="InterPro" id="IPR029058">
    <property type="entry name" value="AB_hydrolase_fold"/>
</dbReference>
<reference evidence="1" key="1">
    <citation type="submission" date="2018-05" db="EMBL/GenBank/DDBJ databases">
        <authorList>
            <person name="Lanie J.A."/>
            <person name="Ng W.-L."/>
            <person name="Kazmierczak K.M."/>
            <person name="Andrzejewski T.M."/>
            <person name="Davidsen T.M."/>
            <person name="Wayne K.J."/>
            <person name="Tettelin H."/>
            <person name="Glass J.I."/>
            <person name="Rusch D."/>
            <person name="Podicherti R."/>
            <person name="Tsui H.-C.T."/>
            <person name="Winkler M.E."/>
        </authorList>
    </citation>
    <scope>NUCLEOTIDE SEQUENCE</scope>
</reference>
<name>A0A382W9C7_9ZZZZ</name>
<protein>
    <submittedName>
        <fullName evidence="1">Uncharacterized protein</fullName>
    </submittedName>
</protein>
<organism evidence="1">
    <name type="scientific">marine metagenome</name>
    <dbReference type="NCBI Taxonomy" id="408172"/>
    <lineage>
        <taxon>unclassified sequences</taxon>
        <taxon>metagenomes</taxon>
        <taxon>ecological metagenomes</taxon>
    </lineage>
</organism>
<gene>
    <name evidence="1" type="ORF">METZ01_LOCUS408118</name>
</gene>
<dbReference type="SUPFAM" id="SSF53474">
    <property type="entry name" value="alpha/beta-Hydrolases"/>
    <property type="match status" value="1"/>
</dbReference>